<reference evidence="2" key="2">
    <citation type="submission" date="2018-10" db="UniProtKB">
        <authorList>
            <consortium name="EnsemblPlants"/>
        </authorList>
    </citation>
    <scope>IDENTIFICATION</scope>
</reference>
<feature type="domain" description="Myb/SANT-like" evidence="1">
    <location>
        <begin position="7"/>
        <end position="100"/>
    </location>
</feature>
<evidence type="ECO:0000313" key="3">
    <source>
        <dbReference type="Proteomes" id="UP000019116"/>
    </source>
</evidence>
<dbReference type="InterPro" id="IPR024752">
    <property type="entry name" value="Myb/SANT-like_dom"/>
</dbReference>
<proteinExistence type="predicted"/>
<dbReference type="OMA" id="MATRNYT"/>
<dbReference type="EnsemblPlants" id="TraesCS1A02G035400.1">
    <property type="protein sequence ID" value="TraesCS1A02G035400.1"/>
    <property type="gene ID" value="TraesCS1A02G035400"/>
</dbReference>
<evidence type="ECO:0000259" key="1">
    <source>
        <dbReference type="Pfam" id="PF12776"/>
    </source>
</evidence>
<dbReference type="Gramene" id="TraesCS1A03G0081700.1">
    <property type="protein sequence ID" value="TraesCS1A03G0081700.1.CDS"/>
    <property type="gene ID" value="TraesCS1A03G0081700"/>
</dbReference>
<keyword evidence="3" id="KW-1185">Reference proteome</keyword>
<dbReference type="STRING" id="4565.A0A3B5XTU9"/>
<sequence>MAARQISWTPTMSSYMLAHLCGLVTGGHRPGTSFKNVHWNGCAAAMNEYFQRTDLIGTHITNHTRTWKRKYKQIVHLKSLSGALWDEDNFMIVLDHEHYTNHIKDHKEDEPFLNKPIKHYEEMLVIVGASMATGQYAKGSSDPLATEVIDLEEQKTNKAAASNEEVAQSHTCDESAAPKLKKVKTNPSAEDRMVATIMASSERIVVAIEKLASDVNPAIDGLWDEMKELPGFDVDSLAHYYAYLVDNPRVATAFKVLGGVQRKVWVSRYVKSTFPEAEAC</sequence>
<reference evidence="2" key="1">
    <citation type="submission" date="2018-08" db="EMBL/GenBank/DDBJ databases">
        <authorList>
            <person name="Rossello M."/>
        </authorList>
    </citation>
    <scope>NUCLEOTIDE SEQUENCE [LARGE SCALE GENOMIC DNA]</scope>
    <source>
        <strain evidence="2">cv. Chinese Spring</strain>
    </source>
</reference>
<dbReference type="PANTHER" id="PTHR47127">
    <property type="entry name" value="10A19I.15"/>
    <property type="match status" value="1"/>
</dbReference>
<dbReference type="AlphaFoldDB" id="A0A3B5XTU9"/>
<dbReference type="SMR" id="A0A3B5XTU9"/>
<protein>
    <recommendedName>
        <fullName evidence="1">Myb/SANT-like domain-containing protein</fullName>
    </recommendedName>
</protein>
<accession>A0A3B5XTU9</accession>
<dbReference type="OrthoDB" id="666625at2759"/>
<organism evidence="2">
    <name type="scientific">Triticum aestivum</name>
    <name type="common">Wheat</name>
    <dbReference type="NCBI Taxonomy" id="4565"/>
    <lineage>
        <taxon>Eukaryota</taxon>
        <taxon>Viridiplantae</taxon>
        <taxon>Streptophyta</taxon>
        <taxon>Embryophyta</taxon>
        <taxon>Tracheophyta</taxon>
        <taxon>Spermatophyta</taxon>
        <taxon>Magnoliopsida</taxon>
        <taxon>Liliopsida</taxon>
        <taxon>Poales</taxon>
        <taxon>Poaceae</taxon>
        <taxon>BOP clade</taxon>
        <taxon>Pooideae</taxon>
        <taxon>Triticodae</taxon>
        <taxon>Triticeae</taxon>
        <taxon>Triticinae</taxon>
        <taxon>Triticum</taxon>
    </lineage>
</organism>
<dbReference type="Pfam" id="PF12776">
    <property type="entry name" value="Myb_DNA-bind_3"/>
    <property type="match status" value="1"/>
</dbReference>
<dbReference type="Gramene" id="TraesCS1A02G035400.1">
    <property type="protein sequence ID" value="TraesCS1A02G035400.1"/>
    <property type="gene ID" value="TraesCS1A02G035400"/>
</dbReference>
<evidence type="ECO:0000313" key="2">
    <source>
        <dbReference type="EnsemblPlants" id="TraesCS1A02G035400.1"/>
    </source>
</evidence>
<dbReference type="Proteomes" id="UP000019116">
    <property type="component" value="Chromosome 1A"/>
</dbReference>
<name>A0A3B5XTU9_WHEAT</name>